<dbReference type="PANTHER" id="PTHR11550:SF0">
    <property type="entry name" value="CTP SYNTHASE-RELATED"/>
    <property type="match status" value="1"/>
</dbReference>
<dbReference type="UniPathway" id="UPA00159">
    <property type="reaction ID" value="UER00277"/>
</dbReference>
<evidence type="ECO:0000256" key="4">
    <source>
        <dbReference type="ARBA" id="ARBA00022598"/>
    </source>
</evidence>
<dbReference type="RefSeq" id="WP_126673296.1">
    <property type="nucleotide sequence ID" value="NZ_RYZR01000005.1"/>
</dbReference>
<comment type="pathway">
    <text evidence="1">Pyrimidine metabolism; CTP biosynthesis via de novo pathway; CTP from UDP: step 2/2.</text>
</comment>
<keyword evidence="6" id="KW-0067">ATP-binding</keyword>
<evidence type="ECO:0000256" key="7">
    <source>
        <dbReference type="ARBA" id="ARBA00022962"/>
    </source>
</evidence>
<dbReference type="EMBL" id="RYZR01000005">
    <property type="protein sequence ID" value="RUL64015.1"/>
    <property type="molecule type" value="Genomic_DNA"/>
</dbReference>
<dbReference type="Proteomes" id="UP000267077">
    <property type="component" value="Unassembled WGS sequence"/>
</dbReference>
<dbReference type="InterPro" id="IPR004468">
    <property type="entry name" value="CTP_synthase"/>
</dbReference>
<proteinExistence type="inferred from homology"/>
<dbReference type="InterPro" id="IPR017926">
    <property type="entry name" value="GATASE"/>
</dbReference>
<keyword evidence="5" id="KW-0547">Nucleotide-binding</keyword>
<gene>
    <name evidence="11" type="ORF">EKH79_08100</name>
</gene>
<keyword evidence="4" id="KW-0436">Ligase</keyword>
<evidence type="ECO:0000313" key="12">
    <source>
        <dbReference type="Proteomes" id="UP000267077"/>
    </source>
</evidence>
<comment type="similarity">
    <text evidence="2">Belongs to the CTP synthase family.</text>
</comment>
<dbReference type="Pfam" id="PF00117">
    <property type="entry name" value="GATase"/>
    <property type="match status" value="1"/>
</dbReference>
<evidence type="ECO:0000259" key="10">
    <source>
        <dbReference type="Pfam" id="PF00117"/>
    </source>
</evidence>
<accession>A0A3S0RE55</accession>
<evidence type="ECO:0000256" key="2">
    <source>
        <dbReference type="ARBA" id="ARBA00007533"/>
    </source>
</evidence>
<evidence type="ECO:0000256" key="6">
    <source>
        <dbReference type="ARBA" id="ARBA00022840"/>
    </source>
</evidence>
<evidence type="ECO:0000256" key="9">
    <source>
        <dbReference type="ARBA" id="ARBA00047781"/>
    </source>
</evidence>
<evidence type="ECO:0000256" key="3">
    <source>
        <dbReference type="ARBA" id="ARBA00012291"/>
    </source>
</evidence>
<keyword evidence="12" id="KW-1185">Reference proteome</keyword>
<dbReference type="GO" id="GO:0005524">
    <property type="term" value="F:ATP binding"/>
    <property type="evidence" value="ECO:0007669"/>
    <property type="project" value="UniProtKB-KW"/>
</dbReference>
<sequence length="237" mass="25745">MQVLRVGLIGDRDDNVVAHRAIPQALALASDATGVPVEWEWVGTDTIGDGKTLHAFDALWCVPASPYRDMEGALTAIRYAREAGVPFLGTCGGFQHAVVEYARNALGWSDAEHAETAPDAARPVIIPLSCGLVEVRDNVQLKPGSRIAEIYGKTRIEEGYHCNYGLGSGFREAIADHPLHVVAVDDQDDVRALELENHPYFIVTLFQHERAALRGICPPLVKAFVQAADDLRIGRAA</sequence>
<dbReference type="GO" id="GO:0044210">
    <property type="term" value="P:'de novo' CTP biosynthetic process"/>
    <property type="evidence" value="ECO:0007669"/>
    <property type="project" value="UniProtKB-UniPathway"/>
</dbReference>
<evidence type="ECO:0000256" key="5">
    <source>
        <dbReference type="ARBA" id="ARBA00022741"/>
    </source>
</evidence>
<dbReference type="PANTHER" id="PTHR11550">
    <property type="entry name" value="CTP SYNTHASE"/>
    <property type="match status" value="1"/>
</dbReference>
<name>A0A3S0RE55_9GAMM</name>
<dbReference type="GO" id="GO:0019856">
    <property type="term" value="P:pyrimidine nucleobase biosynthetic process"/>
    <property type="evidence" value="ECO:0007669"/>
    <property type="project" value="TreeGrafter"/>
</dbReference>
<evidence type="ECO:0000313" key="11">
    <source>
        <dbReference type="EMBL" id="RUL64015.1"/>
    </source>
</evidence>
<keyword evidence="8" id="KW-0665">Pyrimidine biosynthesis</keyword>
<evidence type="ECO:0000256" key="1">
    <source>
        <dbReference type="ARBA" id="ARBA00005171"/>
    </source>
</evidence>
<dbReference type="EC" id="6.3.4.2" evidence="3"/>
<dbReference type="NCBIfam" id="NF004836">
    <property type="entry name" value="PRK06186.1"/>
    <property type="match status" value="1"/>
</dbReference>
<feature type="domain" description="Glutamine amidotransferase" evidence="10">
    <location>
        <begin position="63"/>
        <end position="106"/>
    </location>
</feature>
<dbReference type="Gene3D" id="3.40.50.880">
    <property type="match status" value="1"/>
</dbReference>
<dbReference type="SUPFAM" id="SSF52317">
    <property type="entry name" value="Class I glutamine amidotransferase-like"/>
    <property type="match status" value="1"/>
</dbReference>
<comment type="caution">
    <text evidence="11">The sequence shown here is derived from an EMBL/GenBank/DDBJ whole genome shotgun (WGS) entry which is preliminary data.</text>
</comment>
<evidence type="ECO:0000256" key="8">
    <source>
        <dbReference type="ARBA" id="ARBA00022975"/>
    </source>
</evidence>
<dbReference type="GO" id="GO:0005829">
    <property type="term" value="C:cytosol"/>
    <property type="evidence" value="ECO:0007669"/>
    <property type="project" value="TreeGrafter"/>
</dbReference>
<protein>
    <recommendedName>
        <fullName evidence="3">CTP synthase (glutamine hydrolyzing)</fullName>
        <ecNumber evidence="3">6.3.4.2</ecNumber>
    </recommendedName>
</protein>
<dbReference type="AlphaFoldDB" id="A0A3S0RE55"/>
<dbReference type="OrthoDB" id="3286005at2"/>
<organism evidence="11 12">
    <name type="scientific">Dyella dinghuensis</name>
    <dbReference type="NCBI Taxonomy" id="1920169"/>
    <lineage>
        <taxon>Bacteria</taxon>
        <taxon>Pseudomonadati</taxon>
        <taxon>Pseudomonadota</taxon>
        <taxon>Gammaproteobacteria</taxon>
        <taxon>Lysobacterales</taxon>
        <taxon>Rhodanobacteraceae</taxon>
        <taxon>Dyella</taxon>
    </lineage>
</organism>
<reference evidence="11 12" key="1">
    <citation type="submission" date="2018-12" db="EMBL/GenBank/DDBJ databases">
        <title>Dyella dinghuensis sp. nov. DHOA06 and Dyella choica sp. nov. 4M-K27, isolated from forest soil.</title>
        <authorList>
            <person name="Qiu L.-H."/>
            <person name="Gao Z.-H."/>
        </authorList>
    </citation>
    <scope>NUCLEOTIDE SEQUENCE [LARGE SCALE GENOMIC DNA]</scope>
    <source>
        <strain evidence="11 12">DHOA06</strain>
    </source>
</reference>
<keyword evidence="7" id="KW-0315">Glutamine amidotransferase</keyword>
<comment type="catalytic activity">
    <reaction evidence="9">
        <text>UTP + L-glutamine + ATP + H2O = CTP + L-glutamate + ADP + phosphate + 2 H(+)</text>
        <dbReference type="Rhea" id="RHEA:26426"/>
        <dbReference type="ChEBI" id="CHEBI:15377"/>
        <dbReference type="ChEBI" id="CHEBI:15378"/>
        <dbReference type="ChEBI" id="CHEBI:29985"/>
        <dbReference type="ChEBI" id="CHEBI:30616"/>
        <dbReference type="ChEBI" id="CHEBI:37563"/>
        <dbReference type="ChEBI" id="CHEBI:43474"/>
        <dbReference type="ChEBI" id="CHEBI:46398"/>
        <dbReference type="ChEBI" id="CHEBI:58359"/>
        <dbReference type="ChEBI" id="CHEBI:456216"/>
        <dbReference type="EC" id="6.3.4.2"/>
    </reaction>
</comment>
<dbReference type="InterPro" id="IPR029062">
    <property type="entry name" value="Class_I_gatase-like"/>
</dbReference>
<dbReference type="GO" id="GO:0003883">
    <property type="term" value="F:CTP synthase activity"/>
    <property type="evidence" value="ECO:0007669"/>
    <property type="project" value="UniProtKB-EC"/>
</dbReference>
<dbReference type="GO" id="GO:0042802">
    <property type="term" value="F:identical protein binding"/>
    <property type="evidence" value="ECO:0007669"/>
    <property type="project" value="TreeGrafter"/>
</dbReference>